<feature type="domain" description="Carboxymuconolactone decarboxylase-like" evidence="1">
    <location>
        <begin position="49"/>
        <end position="133"/>
    </location>
</feature>
<proteinExistence type="predicted"/>
<dbReference type="InterPro" id="IPR003779">
    <property type="entry name" value="CMD-like"/>
</dbReference>
<dbReference type="EMBL" id="BAAAOG010000006">
    <property type="protein sequence ID" value="GAA1963607.1"/>
    <property type="molecule type" value="Genomic_DNA"/>
</dbReference>
<organism evidence="2 3">
    <name type="scientific">Microbacterium deminutum</name>
    <dbReference type="NCBI Taxonomy" id="344164"/>
    <lineage>
        <taxon>Bacteria</taxon>
        <taxon>Bacillati</taxon>
        <taxon>Actinomycetota</taxon>
        <taxon>Actinomycetes</taxon>
        <taxon>Micrococcales</taxon>
        <taxon>Microbacteriaceae</taxon>
        <taxon>Microbacterium</taxon>
    </lineage>
</organism>
<evidence type="ECO:0000313" key="2">
    <source>
        <dbReference type="EMBL" id="GAA1963607.1"/>
    </source>
</evidence>
<dbReference type="InterPro" id="IPR052512">
    <property type="entry name" value="4CMD/NDH-1_regulator"/>
</dbReference>
<dbReference type="Gene3D" id="1.20.1290.10">
    <property type="entry name" value="AhpD-like"/>
    <property type="match status" value="1"/>
</dbReference>
<dbReference type="PANTHER" id="PTHR33570">
    <property type="entry name" value="4-CARBOXYMUCONOLACTONE DECARBOXYLASE FAMILY PROTEIN"/>
    <property type="match status" value="1"/>
</dbReference>
<dbReference type="Proteomes" id="UP001499933">
    <property type="component" value="Unassembled WGS sequence"/>
</dbReference>
<dbReference type="PANTHER" id="PTHR33570:SF9">
    <property type="entry name" value="BLL4600 PROTEIN"/>
    <property type="match status" value="1"/>
</dbReference>
<dbReference type="InterPro" id="IPR029032">
    <property type="entry name" value="AhpD-like"/>
</dbReference>
<dbReference type="RefSeq" id="WP_425561275.1">
    <property type="nucleotide sequence ID" value="NZ_BAAAOG010000006.1"/>
</dbReference>
<accession>A0ABN2R4Q9</accession>
<evidence type="ECO:0000259" key="1">
    <source>
        <dbReference type="Pfam" id="PF02627"/>
    </source>
</evidence>
<gene>
    <name evidence="2" type="ORF">GCM10009776_27890</name>
</gene>
<sequence>MLCQYTFRHYLPRTNSSVVAWIRRKGLTMTDSAGTGWTGGQKAVGDIAPALAHYTDKVLFDDVWERPELSKRDRSLVTVAALTVMGNTDQLRFHLDFARQNGVTETELMEALTHLAFYAGWPKAMAAVGVARDVFGASGNEG</sequence>
<keyword evidence="3" id="KW-1185">Reference proteome</keyword>
<protein>
    <submittedName>
        <fullName evidence="2">Carboxymuconolactone decarboxylase family protein</fullName>
    </submittedName>
</protein>
<evidence type="ECO:0000313" key="3">
    <source>
        <dbReference type="Proteomes" id="UP001499933"/>
    </source>
</evidence>
<name>A0ABN2R4Q9_9MICO</name>
<comment type="caution">
    <text evidence="2">The sequence shown here is derived from an EMBL/GenBank/DDBJ whole genome shotgun (WGS) entry which is preliminary data.</text>
</comment>
<reference evidence="2 3" key="1">
    <citation type="journal article" date="2019" name="Int. J. Syst. Evol. Microbiol.">
        <title>The Global Catalogue of Microorganisms (GCM) 10K type strain sequencing project: providing services to taxonomists for standard genome sequencing and annotation.</title>
        <authorList>
            <consortium name="The Broad Institute Genomics Platform"/>
            <consortium name="The Broad Institute Genome Sequencing Center for Infectious Disease"/>
            <person name="Wu L."/>
            <person name="Ma J."/>
        </authorList>
    </citation>
    <scope>NUCLEOTIDE SEQUENCE [LARGE SCALE GENOMIC DNA]</scope>
    <source>
        <strain evidence="2 3">JCM 14901</strain>
    </source>
</reference>
<dbReference type="SUPFAM" id="SSF69118">
    <property type="entry name" value="AhpD-like"/>
    <property type="match status" value="1"/>
</dbReference>
<dbReference type="Pfam" id="PF02627">
    <property type="entry name" value="CMD"/>
    <property type="match status" value="1"/>
</dbReference>